<evidence type="ECO:0000313" key="14">
    <source>
        <dbReference type="EMBL" id="TEB37541.1"/>
    </source>
</evidence>
<feature type="transmembrane region" description="Helical" evidence="11">
    <location>
        <begin position="420"/>
        <end position="439"/>
    </location>
</feature>
<feature type="domain" description="ABC transmembrane type-1" evidence="13">
    <location>
        <begin position="308"/>
        <end position="590"/>
    </location>
</feature>
<accession>A0A4Y7TU86</accession>
<sequence>MAETTLPIFVLRVLSPAIVFTAAATLLGLKQPPHPSTQSAITSVVVATSVPRRAAILALLSLAALTYLGDGLVFVVYSVISKNWPRHTAIPFNAVLGLASFSGIAVVGAWKDVAGAGVWSLRRLKLAVFISLALDIALISLLGLEIHLQLYHRPAPHIPENPIPLQNLLHLLFPSIRVLLLAPLFGVLLAPRTVYTPVPTSDDEITIAQPTASSFLLPPETGHQSSSLSGINQDGTKYGTFRSAGRSKNVQSAPQTRSATPVPSTAPTGERKEISLEPSWSEVWARIRRLTPYLWPFGNRYLQFIAGLCVIILLIGRVVNLALPLTLGELVKILEGRSDRSPWPFLFGYVGLRFLQGSGGLAAIRDALWAPVMQFSDLAMSQLAFDHILNLSFAWHTRRKTGEVLRVLDRGAAINHTLELILFNIAPTFIDIFVALVAFCYLFDWIIALVIFVVMFSYVAASVILTQYRTRLRRQMNDRDIITRGIHTDCLLNYETVKYFGGEEHEGARFRDAMREYQTLELKVILSLNLLNLVQNFIITVGLLVGSLLVARGVTRGETEASSFVTFITYLAQLYGPLNQLGYIYRSVNQSLVDTEKLLALLNEPTDINDKPDAPDLVVAEGEIEFQDVTFTYDGRTTALNGVSFKVPKGSSVALVGESGSGKSTILRLLYRFYDLKDGEGRIVIDGQDIRDVTQKSLRQAIGVVPQDPVLFNSSIAYNIGYGKFDASREEVEEAARSAQMHDRILTFPEGYDTKVGERGVRLSGGEKQRVAIARTLLKNPPILLLDEATSALDTSTEKDIQKALQNLVKGRSSLSIAHRLSTIANADLILVLKDGQIIEQGSHSELLALDGVFASMWADQISSTDGVSIAGDSLKKERSQASLKGSVKGYDVAPVDGSSGFVAEAGEAVIASGEAVDEESKVAEGPSSEVQEEKREEAETKAVISNEAPIAFPSSDGPVEEPVPQIHDSPKAFPKSVEDDSENGPSTTPSAPIAFPTESSEEASPPLVASPPAVTFGASALSPPPRTGTPDPESEPKRKRISSQNFQRLARRLSTAGRRQGSVSSLIPDILRRDSSPRVSTDNGNGEGSSAAVTNDGSPDPSVKSDENKSKSLKKKNKKRKDTGSI</sequence>
<keyword evidence="5" id="KW-0496">Mitochondrion</keyword>
<feature type="compositionally biased region" description="Basic residues" evidence="10">
    <location>
        <begin position="1112"/>
        <end position="1127"/>
    </location>
</feature>
<dbReference type="PANTHER" id="PTHR24221:SF648">
    <property type="entry name" value="ABC-TYPE TRANSPORTER ATR1"/>
    <property type="match status" value="1"/>
</dbReference>
<dbReference type="InterPro" id="IPR003439">
    <property type="entry name" value="ABC_transporter-like_ATP-bd"/>
</dbReference>
<keyword evidence="15" id="KW-1185">Reference proteome</keyword>
<evidence type="ECO:0000259" key="13">
    <source>
        <dbReference type="PROSITE" id="PS50929"/>
    </source>
</evidence>
<evidence type="ECO:0000256" key="5">
    <source>
        <dbReference type="ARBA" id="ARBA00022792"/>
    </source>
</evidence>
<comment type="similarity">
    <text evidence="9">Belongs to the ABC transporter superfamily. ABCB family. Heavy Metal importer (TC 3.A.1.210) subfamily.</text>
</comment>
<dbReference type="GO" id="GO:0000041">
    <property type="term" value="P:transition metal ion transport"/>
    <property type="evidence" value="ECO:0007669"/>
    <property type="project" value="UniProtKB-ARBA"/>
</dbReference>
<dbReference type="CDD" id="cd18583">
    <property type="entry name" value="ABC_6TM_HMT1"/>
    <property type="match status" value="1"/>
</dbReference>
<feature type="transmembrane region" description="Helical" evidence="11">
    <location>
        <begin position="301"/>
        <end position="323"/>
    </location>
</feature>
<dbReference type="Pfam" id="PF00005">
    <property type="entry name" value="ABC_tran"/>
    <property type="match status" value="1"/>
</dbReference>
<evidence type="ECO:0000256" key="3">
    <source>
        <dbReference type="ARBA" id="ARBA00022692"/>
    </source>
</evidence>
<dbReference type="SUPFAM" id="SSF52540">
    <property type="entry name" value="P-loop containing nucleoside triphosphate hydrolases"/>
    <property type="match status" value="1"/>
</dbReference>
<dbReference type="EMBL" id="QPFP01000004">
    <property type="protein sequence ID" value="TEB37541.1"/>
    <property type="molecule type" value="Genomic_DNA"/>
</dbReference>
<dbReference type="STRING" id="71717.A0A4Y7TU86"/>
<keyword evidence="5" id="KW-0999">Mitochondrion inner membrane</keyword>
<keyword evidence="7 11" id="KW-1133">Transmembrane helix</keyword>
<dbReference type="PROSITE" id="PS50929">
    <property type="entry name" value="ABC_TM1F"/>
    <property type="match status" value="1"/>
</dbReference>
<keyword evidence="3 11" id="KW-0812">Transmembrane</keyword>
<dbReference type="InterPro" id="IPR036640">
    <property type="entry name" value="ABC1_TM_sf"/>
</dbReference>
<feature type="transmembrane region" description="Helical" evidence="11">
    <location>
        <begin position="168"/>
        <end position="190"/>
    </location>
</feature>
<evidence type="ECO:0000256" key="10">
    <source>
        <dbReference type="SAM" id="MobiDB-lite"/>
    </source>
</evidence>
<dbReference type="GO" id="GO:0005524">
    <property type="term" value="F:ATP binding"/>
    <property type="evidence" value="ECO:0007669"/>
    <property type="project" value="UniProtKB-KW"/>
</dbReference>
<evidence type="ECO:0000256" key="11">
    <source>
        <dbReference type="SAM" id="Phobius"/>
    </source>
</evidence>
<evidence type="ECO:0000256" key="1">
    <source>
        <dbReference type="ARBA" id="ARBA00004141"/>
    </source>
</evidence>
<dbReference type="Gene3D" id="3.40.50.300">
    <property type="entry name" value="P-loop containing nucleotide triphosphate hydrolases"/>
    <property type="match status" value="1"/>
</dbReference>
<dbReference type="InterPro" id="IPR011527">
    <property type="entry name" value="ABC1_TM_dom"/>
</dbReference>
<name>A0A4Y7TU86_COPMI</name>
<feature type="transmembrane region" description="Helical" evidence="11">
    <location>
        <begin position="92"/>
        <end position="114"/>
    </location>
</feature>
<feature type="transmembrane region" description="Helical" evidence="11">
    <location>
        <begin position="445"/>
        <end position="466"/>
    </location>
</feature>
<feature type="transmembrane region" description="Helical" evidence="11">
    <location>
        <begin position="524"/>
        <end position="550"/>
    </location>
</feature>
<dbReference type="PANTHER" id="PTHR24221">
    <property type="entry name" value="ATP-BINDING CASSETTE SUB-FAMILY B"/>
    <property type="match status" value="1"/>
</dbReference>
<dbReference type="Pfam" id="PF00664">
    <property type="entry name" value="ABC_membrane"/>
    <property type="match status" value="1"/>
</dbReference>
<protein>
    <submittedName>
        <fullName evidence="14">Mitochondrial half-size ABC transporter</fullName>
    </submittedName>
</protein>
<feature type="region of interest" description="Disordered" evidence="10">
    <location>
        <begin position="242"/>
        <end position="271"/>
    </location>
</feature>
<dbReference type="OrthoDB" id="6500128at2759"/>
<dbReference type="InterPro" id="IPR017871">
    <property type="entry name" value="ABC_transporter-like_CS"/>
</dbReference>
<evidence type="ECO:0000256" key="7">
    <source>
        <dbReference type="ARBA" id="ARBA00022989"/>
    </source>
</evidence>
<dbReference type="AlphaFoldDB" id="A0A4Y7TU86"/>
<keyword evidence="2" id="KW-0813">Transport</keyword>
<feature type="compositionally biased region" description="Basic and acidic residues" evidence="10">
    <location>
        <begin position="932"/>
        <end position="941"/>
    </location>
</feature>
<dbReference type="SMART" id="SM00382">
    <property type="entry name" value="AAA"/>
    <property type="match status" value="1"/>
</dbReference>
<keyword evidence="4" id="KW-0547">Nucleotide-binding</keyword>
<feature type="region of interest" description="Disordered" evidence="10">
    <location>
        <begin position="913"/>
        <end position="1127"/>
    </location>
</feature>
<keyword evidence="6" id="KW-0067">ATP-binding</keyword>
<evidence type="ECO:0000256" key="6">
    <source>
        <dbReference type="ARBA" id="ARBA00022840"/>
    </source>
</evidence>
<dbReference type="InterPro" id="IPR039421">
    <property type="entry name" value="Type_1_exporter"/>
</dbReference>
<feature type="transmembrane region" description="Helical" evidence="11">
    <location>
        <begin position="126"/>
        <end position="148"/>
    </location>
</feature>
<dbReference type="SUPFAM" id="SSF90123">
    <property type="entry name" value="ABC transporter transmembrane region"/>
    <property type="match status" value="1"/>
</dbReference>
<dbReference type="PROSITE" id="PS50893">
    <property type="entry name" value="ABC_TRANSPORTER_2"/>
    <property type="match status" value="1"/>
</dbReference>
<dbReference type="Gene3D" id="1.20.1560.10">
    <property type="entry name" value="ABC transporter type 1, transmembrane domain"/>
    <property type="match status" value="1"/>
</dbReference>
<evidence type="ECO:0000256" key="4">
    <source>
        <dbReference type="ARBA" id="ARBA00022741"/>
    </source>
</evidence>
<dbReference type="PROSITE" id="PS00211">
    <property type="entry name" value="ABC_TRANSPORTER_1"/>
    <property type="match status" value="1"/>
</dbReference>
<comment type="subcellular location">
    <subcellularLocation>
        <location evidence="1">Membrane</location>
        <topology evidence="1">Multi-pass membrane protein</topology>
    </subcellularLocation>
</comment>
<feature type="transmembrane region" description="Helical" evidence="11">
    <location>
        <begin position="6"/>
        <end position="29"/>
    </location>
</feature>
<evidence type="ECO:0000313" key="15">
    <source>
        <dbReference type="Proteomes" id="UP000298030"/>
    </source>
</evidence>
<evidence type="ECO:0000259" key="12">
    <source>
        <dbReference type="PROSITE" id="PS50893"/>
    </source>
</evidence>
<evidence type="ECO:0000256" key="8">
    <source>
        <dbReference type="ARBA" id="ARBA00023136"/>
    </source>
</evidence>
<dbReference type="GO" id="GO:0016887">
    <property type="term" value="F:ATP hydrolysis activity"/>
    <property type="evidence" value="ECO:0007669"/>
    <property type="project" value="InterPro"/>
</dbReference>
<dbReference type="Proteomes" id="UP000298030">
    <property type="component" value="Unassembled WGS sequence"/>
</dbReference>
<evidence type="ECO:0000256" key="9">
    <source>
        <dbReference type="ARBA" id="ARBA00024363"/>
    </source>
</evidence>
<dbReference type="GO" id="GO:0140359">
    <property type="term" value="F:ABC-type transporter activity"/>
    <property type="evidence" value="ECO:0007669"/>
    <property type="project" value="InterPro"/>
</dbReference>
<evidence type="ECO:0000256" key="2">
    <source>
        <dbReference type="ARBA" id="ARBA00022448"/>
    </source>
</evidence>
<gene>
    <name evidence="14" type="ORF">FA13DRAFT_1881681</name>
</gene>
<feature type="compositionally biased region" description="Polar residues" evidence="10">
    <location>
        <begin position="246"/>
        <end position="267"/>
    </location>
</feature>
<feature type="compositionally biased region" description="Low complexity" evidence="10">
    <location>
        <begin position="1003"/>
        <end position="1015"/>
    </location>
</feature>
<comment type="caution">
    <text evidence="14">The sequence shown here is derived from an EMBL/GenBank/DDBJ whole genome shotgun (WGS) entry which is preliminary data.</text>
</comment>
<feature type="transmembrane region" description="Helical" evidence="11">
    <location>
        <begin position="56"/>
        <end position="80"/>
    </location>
</feature>
<dbReference type="CDD" id="cd03253">
    <property type="entry name" value="ABCC_ATM1_transporter"/>
    <property type="match status" value="1"/>
</dbReference>
<keyword evidence="8 11" id="KW-0472">Membrane</keyword>
<dbReference type="FunFam" id="3.40.50.300:FF:000186">
    <property type="entry name" value="ATP-binding cassette sub-family B member 7, mitochondrial"/>
    <property type="match status" value="1"/>
</dbReference>
<reference evidence="14 15" key="1">
    <citation type="journal article" date="2019" name="Nat. Ecol. Evol.">
        <title>Megaphylogeny resolves global patterns of mushroom evolution.</title>
        <authorList>
            <person name="Varga T."/>
            <person name="Krizsan K."/>
            <person name="Foldi C."/>
            <person name="Dima B."/>
            <person name="Sanchez-Garcia M."/>
            <person name="Sanchez-Ramirez S."/>
            <person name="Szollosi G.J."/>
            <person name="Szarkandi J.G."/>
            <person name="Papp V."/>
            <person name="Albert L."/>
            <person name="Andreopoulos W."/>
            <person name="Angelini C."/>
            <person name="Antonin V."/>
            <person name="Barry K.W."/>
            <person name="Bougher N.L."/>
            <person name="Buchanan P."/>
            <person name="Buyck B."/>
            <person name="Bense V."/>
            <person name="Catcheside P."/>
            <person name="Chovatia M."/>
            <person name="Cooper J."/>
            <person name="Damon W."/>
            <person name="Desjardin D."/>
            <person name="Finy P."/>
            <person name="Geml J."/>
            <person name="Haridas S."/>
            <person name="Hughes K."/>
            <person name="Justo A."/>
            <person name="Karasinski D."/>
            <person name="Kautmanova I."/>
            <person name="Kiss B."/>
            <person name="Kocsube S."/>
            <person name="Kotiranta H."/>
            <person name="LaButti K.M."/>
            <person name="Lechner B.E."/>
            <person name="Liimatainen K."/>
            <person name="Lipzen A."/>
            <person name="Lukacs Z."/>
            <person name="Mihaltcheva S."/>
            <person name="Morgado L.N."/>
            <person name="Niskanen T."/>
            <person name="Noordeloos M.E."/>
            <person name="Ohm R.A."/>
            <person name="Ortiz-Santana B."/>
            <person name="Ovrebo C."/>
            <person name="Racz N."/>
            <person name="Riley R."/>
            <person name="Savchenko A."/>
            <person name="Shiryaev A."/>
            <person name="Soop K."/>
            <person name="Spirin V."/>
            <person name="Szebenyi C."/>
            <person name="Tomsovsky M."/>
            <person name="Tulloss R.E."/>
            <person name="Uehling J."/>
            <person name="Grigoriev I.V."/>
            <person name="Vagvolgyi C."/>
            <person name="Papp T."/>
            <person name="Martin F.M."/>
            <person name="Miettinen O."/>
            <person name="Hibbett D.S."/>
            <person name="Nagy L.G."/>
        </authorList>
    </citation>
    <scope>NUCLEOTIDE SEQUENCE [LARGE SCALE GENOMIC DNA]</scope>
    <source>
        <strain evidence="14 15">FP101781</strain>
    </source>
</reference>
<dbReference type="GO" id="GO:0016020">
    <property type="term" value="C:membrane"/>
    <property type="evidence" value="ECO:0007669"/>
    <property type="project" value="UniProtKB-SubCell"/>
</dbReference>
<feature type="domain" description="ABC transporter" evidence="12">
    <location>
        <begin position="624"/>
        <end position="860"/>
    </location>
</feature>
<dbReference type="InterPro" id="IPR027417">
    <property type="entry name" value="P-loop_NTPase"/>
</dbReference>
<proteinExistence type="inferred from homology"/>
<organism evidence="14 15">
    <name type="scientific">Coprinellus micaceus</name>
    <name type="common">Glistening ink-cap mushroom</name>
    <name type="synonym">Coprinus micaceus</name>
    <dbReference type="NCBI Taxonomy" id="71717"/>
    <lineage>
        <taxon>Eukaryota</taxon>
        <taxon>Fungi</taxon>
        <taxon>Dikarya</taxon>
        <taxon>Basidiomycota</taxon>
        <taxon>Agaricomycotina</taxon>
        <taxon>Agaricomycetes</taxon>
        <taxon>Agaricomycetidae</taxon>
        <taxon>Agaricales</taxon>
        <taxon>Agaricineae</taxon>
        <taxon>Psathyrellaceae</taxon>
        <taxon>Coprinellus</taxon>
    </lineage>
</organism>
<dbReference type="InterPro" id="IPR003593">
    <property type="entry name" value="AAA+_ATPase"/>
</dbReference>